<evidence type="ECO:0000256" key="20">
    <source>
        <dbReference type="ARBA" id="ARBA00037951"/>
    </source>
</evidence>
<feature type="domain" description="Neurotransmitter-gated ion-channel ligand-binding" evidence="25">
    <location>
        <begin position="210"/>
        <end position="298"/>
    </location>
</feature>
<comment type="subunit">
    <text evidence="22">Pentamer of two alpha chains, and one each of the beta, delta, and gamma (in immature muscle) or epsilon (in mature muscle) chains. The muscle heteropentamer composed of alpha-1, beta-1, delta, epsilon subunits interacts with the alpha-conotoxin ImII.</text>
</comment>
<feature type="transmembrane region" description="Helical" evidence="23">
    <location>
        <begin position="544"/>
        <end position="567"/>
    </location>
</feature>
<dbReference type="EMBL" id="KB320771">
    <property type="protein sequence ID" value="ELW63607.1"/>
    <property type="molecule type" value="Genomic_DNA"/>
</dbReference>
<dbReference type="eggNOG" id="KOG3885">
    <property type="taxonomic scope" value="Eukaryota"/>
</dbReference>
<evidence type="ECO:0000256" key="1">
    <source>
        <dbReference type="ARBA" id="ARBA00003328"/>
    </source>
</evidence>
<dbReference type="FunFam" id="2.70.170.10:FF:000012">
    <property type="entry name" value="Nicotinic acetylcholine receptor subunit gamma"/>
    <property type="match status" value="1"/>
</dbReference>
<organism evidence="27 28">
    <name type="scientific">Tupaia chinensis</name>
    <name type="common">Chinese tree shrew</name>
    <name type="synonym">Tupaia belangeri chinensis</name>
    <dbReference type="NCBI Taxonomy" id="246437"/>
    <lineage>
        <taxon>Eukaryota</taxon>
        <taxon>Metazoa</taxon>
        <taxon>Chordata</taxon>
        <taxon>Craniata</taxon>
        <taxon>Vertebrata</taxon>
        <taxon>Euteleostomi</taxon>
        <taxon>Mammalia</taxon>
        <taxon>Eutheria</taxon>
        <taxon>Euarchontoglires</taxon>
        <taxon>Scandentia</taxon>
        <taxon>Tupaiidae</taxon>
        <taxon>Tupaia</taxon>
    </lineage>
</organism>
<dbReference type="Gene3D" id="2.80.10.50">
    <property type="match status" value="1"/>
</dbReference>
<dbReference type="FunFam" id="2.80.10.50:FF:000001">
    <property type="entry name" value="Fibroblast growth factor"/>
    <property type="match status" value="1"/>
</dbReference>
<keyword evidence="4" id="KW-1003">Cell membrane</keyword>
<evidence type="ECO:0000256" key="8">
    <source>
        <dbReference type="ARBA" id="ARBA00023018"/>
    </source>
</evidence>
<dbReference type="InterPro" id="IPR002394">
    <property type="entry name" value="Nicotinic_acetylcholine_rcpt"/>
</dbReference>
<evidence type="ECO:0000256" key="12">
    <source>
        <dbReference type="ARBA" id="ARBA00023170"/>
    </source>
</evidence>
<dbReference type="Gene3D" id="2.70.170.10">
    <property type="entry name" value="Neurotransmitter-gated ion-channel ligand-binding domain"/>
    <property type="match status" value="2"/>
</dbReference>
<feature type="transmembrane region" description="Helical" evidence="23">
    <location>
        <begin position="587"/>
        <end position="604"/>
    </location>
</feature>
<evidence type="ECO:0000256" key="14">
    <source>
        <dbReference type="ARBA" id="ARBA00023257"/>
    </source>
</evidence>
<keyword evidence="13" id="KW-0325">Glycoprotein</keyword>
<comment type="similarity">
    <text evidence="20">Belongs to the ligand-gated ion channel (TC 1.A.9) family. Acetylcholine receptor (TC 1.A.9.1) subfamily. Beta-1/CHRNB1 sub-subfamily.</text>
</comment>
<dbReference type="FunFam" id="1.20.58.390:FF:000026">
    <property type="entry name" value="Cholinergic receptor nicotinic beta 1 subunit"/>
    <property type="match status" value="1"/>
</dbReference>
<protein>
    <recommendedName>
        <fullName evidence="21">Acetylcholine receptor subunit beta</fullName>
    </recommendedName>
</protein>
<dbReference type="Pfam" id="PF02932">
    <property type="entry name" value="Neur_chan_memb"/>
    <property type="match status" value="1"/>
</dbReference>
<keyword evidence="6" id="KW-0732">Signal</keyword>
<dbReference type="CDD" id="cd18997">
    <property type="entry name" value="LGIC_ECD_nAChR"/>
    <property type="match status" value="1"/>
</dbReference>
<keyword evidence="10 23" id="KW-0472">Membrane</keyword>
<dbReference type="GO" id="GO:0022848">
    <property type="term" value="F:acetylcholine-gated monoatomic cation-selective channel activity"/>
    <property type="evidence" value="ECO:0007669"/>
    <property type="project" value="InterPro"/>
</dbReference>
<feature type="transmembrane region" description="Helical" evidence="23">
    <location>
        <begin position="787"/>
        <end position="809"/>
    </location>
</feature>
<evidence type="ECO:0000256" key="24">
    <source>
        <dbReference type="SAM" id="MobiDB-lite"/>
    </source>
</evidence>
<evidence type="ECO:0000259" key="25">
    <source>
        <dbReference type="Pfam" id="PF02931"/>
    </source>
</evidence>
<dbReference type="Gene3D" id="1.20.58.390">
    <property type="entry name" value="Neurotransmitter-gated ion-channel transmembrane domain"/>
    <property type="match status" value="2"/>
</dbReference>
<evidence type="ECO:0000313" key="27">
    <source>
        <dbReference type="EMBL" id="ELW63607.1"/>
    </source>
</evidence>
<gene>
    <name evidence="27" type="ORF">TREES_T100004077</name>
</gene>
<keyword evidence="9 23" id="KW-0406">Ion transport</keyword>
<dbReference type="Proteomes" id="UP000011518">
    <property type="component" value="Unassembled WGS sequence"/>
</dbReference>
<dbReference type="PROSITE" id="PS00236">
    <property type="entry name" value="NEUROTR_ION_CHANNEL"/>
    <property type="match status" value="1"/>
</dbReference>
<comment type="subcellular location">
    <subcellularLocation>
        <location evidence="17">Postsynaptic cell membrane</location>
        <topology evidence="17">Multi-pass membrane protein</topology>
    </subcellularLocation>
</comment>
<evidence type="ECO:0000256" key="9">
    <source>
        <dbReference type="ARBA" id="ARBA00023065"/>
    </source>
</evidence>
<evidence type="ECO:0000256" key="23">
    <source>
        <dbReference type="RuleBase" id="RU000687"/>
    </source>
</evidence>
<evidence type="ECO:0000256" key="6">
    <source>
        <dbReference type="ARBA" id="ARBA00022729"/>
    </source>
</evidence>
<evidence type="ECO:0000256" key="17">
    <source>
        <dbReference type="ARBA" id="ARBA00034104"/>
    </source>
</evidence>
<evidence type="ECO:0000256" key="2">
    <source>
        <dbReference type="ARBA" id="ARBA00007936"/>
    </source>
</evidence>
<dbReference type="AlphaFoldDB" id="L9KR09"/>
<dbReference type="GO" id="GO:0045211">
    <property type="term" value="C:postsynaptic membrane"/>
    <property type="evidence" value="ECO:0007669"/>
    <property type="project" value="UniProtKB-SubCell"/>
</dbReference>
<dbReference type="CDD" id="cd23309">
    <property type="entry name" value="beta-trefoil_FGF11-like"/>
    <property type="match status" value="1"/>
</dbReference>
<comment type="function">
    <text evidence="1">After binding acetylcholine, the AChR responds by an extensive change in conformation that affects all subunits and leads to opening of an ion-conducting channel across the plasma membrane.</text>
</comment>
<dbReference type="InParanoid" id="L9KR09"/>
<dbReference type="InterPro" id="IPR006029">
    <property type="entry name" value="Neurotrans-gated_channel_TM"/>
</dbReference>
<dbReference type="Pfam" id="PF00167">
    <property type="entry name" value="FGF"/>
    <property type="match status" value="1"/>
</dbReference>
<comment type="catalytic activity">
    <reaction evidence="18">
        <text>K(+)(in) = K(+)(out)</text>
        <dbReference type="Rhea" id="RHEA:29463"/>
        <dbReference type="ChEBI" id="CHEBI:29103"/>
    </reaction>
</comment>
<keyword evidence="12 27" id="KW-0675">Receptor</keyword>
<keyword evidence="7 23" id="KW-1133">Transmembrane helix</keyword>
<dbReference type="GO" id="GO:0005892">
    <property type="term" value="C:acetylcholine-gated channel complex"/>
    <property type="evidence" value="ECO:0007669"/>
    <property type="project" value="UniProtKB-ARBA"/>
</dbReference>
<dbReference type="InterPro" id="IPR002209">
    <property type="entry name" value="Fibroblast_GF_fam"/>
</dbReference>
<evidence type="ECO:0000256" key="18">
    <source>
        <dbReference type="ARBA" id="ARBA00034430"/>
    </source>
</evidence>
<keyword evidence="3 23" id="KW-0813">Transport</keyword>
<dbReference type="SUPFAM" id="SSF63712">
    <property type="entry name" value="Nicotinic receptor ligand binding domain-like"/>
    <property type="match status" value="3"/>
</dbReference>
<feature type="domain" description="Neurotransmitter-gated ion-channel transmembrane" evidence="26">
    <location>
        <begin position="550"/>
        <end position="804"/>
    </location>
</feature>
<evidence type="ECO:0000256" key="4">
    <source>
        <dbReference type="ARBA" id="ARBA00022475"/>
    </source>
</evidence>
<evidence type="ECO:0000256" key="16">
    <source>
        <dbReference type="ARBA" id="ARBA00023303"/>
    </source>
</evidence>
<sequence length="818" mass="92592">MAALASSLIRQKREVREPGGSRPVSAQRRVCPRGTKSLCQKQLLILLSKVRLCGGRPARPDRGPEPQLKGIVTKLFCRQGFYLQANPDGSIQGTPEDTSSFTHFNLIPVGLRVVTIQSAKLGHYMAMNAEGLLYSSPHFTAECRFKECVFENYYVLYASALYRQRRSGRAWYLGLDKEGRVMKGNRVKKTKAAAHFVPKLLEGGYGLEKNEKDEELSTKVYLDLEWTDYRLSWDPAEHDGIDSLRITTEFVWLPDVVLLNNNDGNFDVALDINVVVSSDGSVRWQPPGIYRSSCSIQIPSALPNSPALSSSLAVLVTPRSIQVTYFPFDWQNCTMVFSSYSYDSSEARKYALTVMLNATPSWESNEKDEELSTKVYLDLEWTDYRLSWDPAEHDGIDSLRITTEFVWLPDVVLLNNNDGNFDVALDINVVVSSDGSVRWQPPGIYRSSCSIQVTYFPFDWQNCTMVFSSYSYDSSEVSLQTSPGPEGQEHQEVHIHEGTFIENGQWEIIHKPSRLIQPPGDPRGGREGQRQEVTFYLIIRRKPLFYLVNVIAPCILITLLAIFVFYLPPDAANPSAFPPALQGEKMGLSIFALLTLTVFLLLLADKVPETSLSVPIIIKYLMFTMVLVTFSVILSVVVLNLHHRSPHTHQMPLWVRQIFIHKLPRCLGLKRPKPERDQMPEPLHSSSTGSGWGRGTDEYFIRKPPNDFLFPKPNRFQPESPASDLRRFIDGPNRAAGLPPELREVVSSISYIAQQLQEQEDYDAEVPSAYPKLKEDWQFVAMVVDRLFLWTFIIFTSVGTLVIFLDATYHLPPADPFP</sequence>
<dbReference type="CDD" id="cd19064">
    <property type="entry name" value="LGIC_TM_nAChR"/>
    <property type="match status" value="1"/>
</dbReference>
<reference evidence="28" key="2">
    <citation type="journal article" date="2013" name="Nat. Commun.">
        <title>Genome of the Chinese tree shrew.</title>
        <authorList>
            <person name="Fan Y."/>
            <person name="Huang Z.Y."/>
            <person name="Cao C.C."/>
            <person name="Chen C.S."/>
            <person name="Chen Y.X."/>
            <person name="Fan D.D."/>
            <person name="He J."/>
            <person name="Hou H.L."/>
            <person name="Hu L."/>
            <person name="Hu X.T."/>
            <person name="Jiang X.T."/>
            <person name="Lai R."/>
            <person name="Lang Y.S."/>
            <person name="Liang B."/>
            <person name="Liao S.G."/>
            <person name="Mu D."/>
            <person name="Ma Y.Y."/>
            <person name="Niu Y.Y."/>
            <person name="Sun X.Q."/>
            <person name="Xia J.Q."/>
            <person name="Xiao J."/>
            <person name="Xiong Z.Q."/>
            <person name="Xu L."/>
            <person name="Yang L."/>
            <person name="Zhang Y."/>
            <person name="Zhao W."/>
            <person name="Zhao X.D."/>
            <person name="Zheng Y.T."/>
            <person name="Zhou J.M."/>
            <person name="Zhu Y.B."/>
            <person name="Zhang G.J."/>
            <person name="Wang J."/>
            <person name="Yao Y.G."/>
        </authorList>
    </citation>
    <scope>NUCLEOTIDE SEQUENCE [LARGE SCALE GENOMIC DNA]</scope>
</reference>
<feature type="transmembrane region" description="Helical" evidence="23">
    <location>
        <begin position="616"/>
        <end position="641"/>
    </location>
</feature>
<keyword evidence="5 23" id="KW-0812">Transmembrane</keyword>
<feature type="region of interest" description="Disordered" evidence="24">
    <location>
        <begin position="1"/>
        <end position="28"/>
    </location>
</feature>
<dbReference type="InterPro" id="IPR038050">
    <property type="entry name" value="Neuro_actylchol_rec"/>
</dbReference>
<feature type="region of interest" description="Disordered" evidence="24">
    <location>
        <begin position="670"/>
        <end position="695"/>
    </location>
</feature>
<dbReference type="Pfam" id="PF02931">
    <property type="entry name" value="Neur_chan_LBD"/>
    <property type="match status" value="3"/>
</dbReference>
<evidence type="ECO:0000256" key="7">
    <source>
        <dbReference type="ARBA" id="ARBA00022989"/>
    </source>
</evidence>
<evidence type="ECO:0000256" key="10">
    <source>
        <dbReference type="ARBA" id="ARBA00023136"/>
    </source>
</evidence>
<dbReference type="InterPro" id="IPR036719">
    <property type="entry name" value="Neuro-gated_channel_TM_sf"/>
</dbReference>
<evidence type="ECO:0000256" key="15">
    <source>
        <dbReference type="ARBA" id="ARBA00023286"/>
    </source>
</evidence>
<dbReference type="PRINTS" id="PR00254">
    <property type="entry name" value="NICOTINICR"/>
</dbReference>
<name>L9KR09_TUPCH</name>
<dbReference type="InterPro" id="IPR006202">
    <property type="entry name" value="Neur_chan_lig-bd"/>
</dbReference>
<evidence type="ECO:0000313" key="28">
    <source>
        <dbReference type="Proteomes" id="UP000011518"/>
    </source>
</evidence>
<keyword evidence="16 23" id="KW-0407">Ion channel</keyword>
<dbReference type="InterPro" id="IPR018000">
    <property type="entry name" value="Neurotransmitter_ion_chnl_CS"/>
</dbReference>
<dbReference type="SMART" id="SM00442">
    <property type="entry name" value="FGF"/>
    <property type="match status" value="1"/>
</dbReference>
<dbReference type="PRINTS" id="PR00252">
    <property type="entry name" value="NRIONCHANNEL"/>
</dbReference>
<dbReference type="GO" id="GO:0008083">
    <property type="term" value="F:growth factor activity"/>
    <property type="evidence" value="ECO:0007669"/>
    <property type="project" value="InterPro"/>
</dbReference>
<dbReference type="InterPro" id="IPR006201">
    <property type="entry name" value="Neur_channel"/>
</dbReference>
<dbReference type="GO" id="GO:0004888">
    <property type="term" value="F:transmembrane signaling receptor activity"/>
    <property type="evidence" value="ECO:0007669"/>
    <property type="project" value="InterPro"/>
</dbReference>
<dbReference type="FunCoup" id="L9KR09">
    <property type="interactions" value="279"/>
</dbReference>
<feature type="domain" description="Neurotransmitter-gated ion-channel ligand-binding" evidence="25">
    <location>
        <begin position="320"/>
        <end position="347"/>
    </location>
</feature>
<evidence type="ECO:0000256" key="5">
    <source>
        <dbReference type="ARBA" id="ARBA00022692"/>
    </source>
</evidence>
<evidence type="ECO:0000256" key="22">
    <source>
        <dbReference type="ARBA" id="ARBA00063521"/>
    </source>
</evidence>
<evidence type="ECO:0000256" key="11">
    <source>
        <dbReference type="ARBA" id="ARBA00023157"/>
    </source>
</evidence>
<dbReference type="SUPFAM" id="SSF50353">
    <property type="entry name" value="Cytokine"/>
    <property type="match status" value="1"/>
</dbReference>
<dbReference type="PANTHER" id="PTHR18945">
    <property type="entry name" value="NEUROTRANSMITTER GATED ION CHANNEL"/>
    <property type="match status" value="1"/>
</dbReference>
<comment type="catalytic activity">
    <reaction evidence="19">
        <text>Na(+)(in) = Na(+)(out)</text>
        <dbReference type="Rhea" id="RHEA:34963"/>
        <dbReference type="ChEBI" id="CHEBI:29101"/>
    </reaction>
</comment>
<comment type="similarity">
    <text evidence="2">Belongs to the heparin-binding growth factors family.</text>
</comment>
<keyword evidence="28" id="KW-1185">Reference proteome</keyword>
<keyword evidence="14" id="KW-0628">Postsynaptic cell membrane</keyword>
<reference evidence="28" key="1">
    <citation type="submission" date="2012-07" db="EMBL/GenBank/DDBJ databases">
        <title>Genome of the Chinese tree shrew, a rising model animal genetically related to primates.</title>
        <authorList>
            <person name="Zhang G."/>
            <person name="Fan Y."/>
            <person name="Yao Y."/>
            <person name="Huang Z."/>
        </authorList>
    </citation>
    <scope>NUCLEOTIDE SEQUENCE [LARGE SCALE GENOMIC DNA]</scope>
</reference>
<dbReference type="SUPFAM" id="SSF90112">
    <property type="entry name" value="Neurotransmitter-gated ion-channel transmembrane pore"/>
    <property type="match status" value="1"/>
</dbReference>
<evidence type="ECO:0000256" key="3">
    <source>
        <dbReference type="ARBA" id="ARBA00022448"/>
    </source>
</evidence>
<evidence type="ECO:0000256" key="21">
    <source>
        <dbReference type="ARBA" id="ARBA00040199"/>
    </source>
</evidence>
<keyword evidence="11" id="KW-1015">Disulfide bond</keyword>
<dbReference type="InterPro" id="IPR036734">
    <property type="entry name" value="Neur_chan_lig-bd_sf"/>
</dbReference>
<feature type="domain" description="Neurotransmitter-gated ion-channel ligand-binding" evidence="25">
    <location>
        <begin position="364"/>
        <end position="543"/>
    </location>
</feature>
<evidence type="ECO:0000259" key="26">
    <source>
        <dbReference type="Pfam" id="PF02932"/>
    </source>
</evidence>
<evidence type="ECO:0000256" key="19">
    <source>
        <dbReference type="ARBA" id="ARBA00036239"/>
    </source>
</evidence>
<proteinExistence type="inferred from homology"/>
<dbReference type="PROSITE" id="PS00247">
    <property type="entry name" value="HBGF_FGF"/>
    <property type="match status" value="1"/>
</dbReference>
<keyword evidence="15" id="KW-1071">Ligand-gated ion channel</keyword>
<dbReference type="InterPro" id="IPR008996">
    <property type="entry name" value="IL1/FGF"/>
</dbReference>
<evidence type="ECO:0000256" key="13">
    <source>
        <dbReference type="ARBA" id="ARBA00023180"/>
    </source>
</evidence>
<dbReference type="STRING" id="246437.L9KR09"/>
<keyword evidence="8" id="KW-0770">Synapse</keyword>
<accession>L9KR09</accession>